<dbReference type="InterPro" id="IPR036388">
    <property type="entry name" value="WH-like_DNA-bd_sf"/>
</dbReference>
<dbReference type="SMART" id="SM01012">
    <property type="entry name" value="ANTAR"/>
    <property type="match status" value="1"/>
</dbReference>
<dbReference type="SUPFAM" id="SSF52172">
    <property type="entry name" value="CheY-like"/>
    <property type="match status" value="1"/>
</dbReference>
<dbReference type="GO" id="GO:0003723">
    <property type="term" value="F:RNA binding"/>
    <property type="evidence" value="ECO:0007669"/>
    <property type="project" value="InterPro"/>
</dbReference>
<keyword evidence="3" id="KW-1133">Transmembrane helix</keyword>
<dbReference type="Proteomes" id="UP000469385">
    <property type="component" value="Unassembled WGS sequence"/>
</dbReference>
<dbReference type="InterPro" id="IPR011006">
    <property type="entry name" value="CheY-like_superfamily"/>
</dbReference>
<gene>
    <name evidence="6" type="ORF">GON04_03985</name>
</gene>
<dbReference type="InterPro" id="IPR042295">
    <property type="entry name" value="NarX-like_N_sf"/>
</dbReference>
<name>A0A6N8IQN5_9BURK</name>
<dbReference type="Gene3D" id="3.40.50.2300">
    <property type="match status" value="1"/>
</dbReference>
<dbReference type="GO" id="GO:0016020">
    <property type="term" value="C:membrane"/>
    <property type="evidence" value="ECO:0007669"/>
    <property type="project" value="UniProtKB-SubCell"/>
</dbReference>
<organism evidence="6 7">
    <name type="scientific">Ramlibacter pinisoli</name>
    <dbReference type="NCBI Taxonomy" id="2682844"/>
    <lineage>
        <taxon>Bacteria</taxon>
        <taxon>Pseudomonadati</taxon>
        <taxon>Pseudomonadota</taxon>
        <taxon>Betaproteobacteria</taxon>
        <taxon>Burkholderiales</taxon>
        <taxon>Comamonadaceae</taxon>
        <taxon>Ramlibacter</taxon>
    </lineage>
</organism>
<evidence type="ECO:0000256" key="2">
    <source>
        <dbReference type="ARBA" id="ARBA00022692"/>
    </source>
</evidence>
<comment type="caution">
    <text evidence="6">The sequence shown here is derived from an EMBL/GenBank/DDBJ whole genome shotgun (WGS) entry which is preliminary data.</text>
</comment>
<dbReference type="InterPro" id="IPR005561">
    <property type="entry name" value="ANTAR"/>
</dbReference>
<evidence type="ECO:0000313" key="6">
    <source>
        <dbReference type="EMBL" id="MVQ28590.1"/>
    </source>
</evidence>
<dbReference type="AlphaFoldDB" id="A0A6N8IQN5"/>
<evidence type="ECO:0000256" key="3">
    <source>
        <dbReference type="ARBA" id="ARBA00022989"/>
    </source>
</evidence>
<accession>A0A6N8IQN5</accession>
<sequence length="491" mass="52144">MVCLVPEPAGRRDAQGEYRTAHDDVRKTGGTVHGPGAAAHPLPFPKQGPCQPGGLALALCSSPAPESDRVTSLLLLHTADAGVPPLADDARRAGFDVPGVGECANLVREALRLQPDAVLCWMPRPDDAFLQAIATLQSQQRMPLLVFTDDASAEPMQRALDAGVHAWVVQGYAARRLRPLVQLAVARAAHEGALRERVAELSERLEERKLVDQAKGILMRASRVSEQEAFTLLRSASMQGNQRVGQVSRQVIDAARLAQAINQAGQQRMLSQRLVKLYALACAGTEAAAANALVRESIARVETNLAGLQQTLSPETFGDLLEAAQAGWGAMRALLERRPETAALAELDDLAEAVLEQAEALVSALESSGLARTVGIVNMAGKQRMLSQRMAKLALLAAQPALAADVGPRLELTRHEVDGGLAALAAAPLAGSEIAQLLERGRTGWQALLQAVPRAGQAGGRTALAATSEELLDTFERLTTAYQHSIQVLMG</sequence>
<dbReference type="Pfam" id="PF13675">
    <property type="entry name" value="PilJ"/>
    <property type="match status" value="2"/>
</dbReference>
<dbReference type="InterPro" id="IPR029095">
    <property type="entry name" value="NarX-like_N"/>
</dbReference>
<evidence type="ECO:0000313" key="7">
    <source>
        <dbReference type="Proteomes" id="UP000469385"/>
    </source>
</evidence>
<protein>
    <submittedName>
        <fullName evidence="6">ANTAR domain-containing protein</fullName>
    </submittedName>
</protein>
<keyword evidence="7" id="KW-1185">Reference proteome</keyword>
<feature type="domain" description="ANTAR" evidence="5">
    <location>
        <begin position="191"/>
        <end position="252"/>
    </location>
</feature>
<dbReference type="EMBL" id="WSEL01000003">
    <property type="protein sequence ID" value="MVQ28590.1"/>
    <property type="molecule type" value="Genomic_DNA"/>
</dbReference>
<dbReference type="Gene3D" id="1.10.10.10">
    <property type="entry name" value="Winged helix-like DNA-binding domain superfamily/Winged helix DNA-binding domain"/>
    <property type="match status" value="1"/>
</dbReference>
<reference evidence="6 7" key="1">
    <citation type="submission" date="2019-12" db="EMBL/GenBank/DDBJ databases">
        <authorList>
            <person name="Huq M.A."/>
        </authorList>
    </citation>
    <scope>NUCLEOTIDE SEQUENCE [LARGE SCALE GENOMIC DNA]</scope>
    <source>
        <strain evidence="6 7">MAH-25</strain>
    </source>
</reference>
<dbReference type="PROSITE" id="PS50921">
    <property type="entry name" value="ANTAR"/>
    <property type="match status" value="1"/>
</dbReference>
<evidence type="ECO:0000256" key="4">
    <source>
        <dbReference type="ARBA" id="ARBA00023136"/>
    </source>
</evidence>
<evidence type="ECO:0000259" key="5">
    <source>
        <dbReference type="PROSITE" id="PS50921"/>
    </source>
</evidence>
<proteinExistence type="predicted"/>
<comment type="subcellular location">
    <subcellularLocation>
        <location evidence="1">Membrane</location>
        <topology evidence="1">Multi-pass membrane protein</topology>
    </subcellularLocation>
</comment>
<dbReference type="Gene3D" id="1.20.120.960">
    <property type="entry name" value="Histidine kinase NarX, sensor domain"/>
    <property type="match status" value="1"/>
</dbReference>
<evidence type="ECO:0000256" key="1">
    <source>
        <dbReference type="ARBA" id="ARBA00004141"/>
    </source>
</evidence>
<keyword evidence="2" id="KW-0812">Transmembrane</keyword>
<keyword evidence="4" id="KW-0472">Membrane</keyword>
<dbReference type="Pfam" id="PF03861">
    <property type="entry name" value="ANTAR"/>
    <property type="match status" value="1"/>
</dbReference>